<organism evidence="1 2">
    <name type="scientific">Pseudomonas syringae</name>
    <dbReference type="NCBI Taxonomy" id="317"/>
    <lineage>
        <taxon>Bacteria</taxon>
        <taxon>Pseudomonadati</taxon>
        <taxon>Pseudomonadota</taxon>
        <taxon>Gammaproteobacteria</taxon>
        <taxon>Pseudomonadales</taxon>
        <taxon>Pseudomonadaceae</taxon>
        <taxon>Pseudomonas</taxon>
    </lineage>
</organism>
<dbReference type="AlphaFoldDB" id="A0A244EQJ4"/>
<name>A0A244EQJ4_PSESX</name>
<accession>A0A244EQJ4</accession>
<dbReference type="EMBL" id="MTSA01000010">
    <property type="protein sequence ID" value="OUM06712.1"/>
    <property type="molecule type" value="Genomic_DNA"/>
</dbReference>
<comment type="caution">
    <text evidence="1">The sequence shown here is derived from an EMBL/GenBank/DDBJ whole genome shotgun (WGS) entry which is preliminary data.</text>
</comment>
<sequence>MARGNPQADAIKSGLPHPIFTSIASLLLLAAEA</sequence>
<evidence type="ECO:0000313" key="2">
    <source>
        <dbReference type="Proteomes" id="UP000195128"/>
    </source>
</evidence>
<evidence type="ECO:0000313" key="1">
    <source>
        <dbReference type="EMBL" id="OUM06712.1"/>
    </source>
</evidence>
<protein>
    <submittedName>
        <fullName evidence="1">Uncharacterized protein</fullName>
    </submittedName>
</protein>
<proteinExistence type="predicted"/>
<dbReference type="Proteomes" id="UP000195128">
    <property type="component" value="Unassembled WGS sequence"/>
</dbReference>
<gene>
    <name evidence="1" type="ORF">BW686_14480</name>
</gene>
<reference evidence="1 2" key="1">
    <citation type="submission" date="2017-01" db="EMBL/GenBank/DDBJ databases">
        <authorList>
            <person name="Mah S.A."/>
            <person name="Swanson W.J."/>
            <person name="Moy G.W."/>
            <person name="Vacquier V.D."/>
        </authorList>
    </citation>
    <scope>NUCLEOTIDE SEQUENCE [LARGE SCALE GENOMIC DNA]</scope>
    <source>
        <strain evidence="1">PDD-32b-74</strain>
    </source>
</reference>